<feature type="transmembrane region" description="Helical" evidence="1">
    <location>
        <begin position="55"/>
        <end position="72"/>
    </location>
</feature>
<evidence type="ECO:0000313" key="2">
    <source>
        <dbReference type="EMBL" id="KRO25235.1"/>
    </source>
</evidence>
<dbReference type="PATRIC" id="fig|480391.4.peg.368"/>
<comment type="caution">
    <text evidence="2">The sequence shown here is derived from an EMBL/GenBank/DDBJ whole genome shotgun (WGS) entry which is preliminary data.</text>
</comment>
<dbReference type="InterPro" id="IPR010387">
    <property type="entry name" value="QueT"/>
</dbReference>
<dbReference type="Pfam" id="PF06177">
    <property type="entry name" value="QueT"/>
    <property type="match status" value="1"/>
</dbReference>
<evidence type="ECO:0000313" key="3">
    <source>
        <dbReference type="Proteomes" id="UP000051249"/>
    </source>
</evidence>
<keyword evidence="3" id="KW-1185">Reference proteome</keyword>
<feature type="transmembrane region" description="Helical" evidence="1">
    <location>
        <begin position="107"/>
        <end position="127"/>
    </location>
</feature>
<dbReference type="PANTHER" id="PTHR40044">
    <property type="entry name" value="INTEGRAL MEMBRANE PROTEIN-RELATED"/>
    <property type="match status" value="1"/>
</dbReference>
<feature type="transmembrane region" description="Helical" evidence="1">
    <location>
        <begin position="12"/>
        <end position="34"/>
    </location>
</feature>
<organism evidence="2 3">
    <name type="scientific">Pediococcus argentinicus</name>
    <dbReference type="NCBI Taxonomy" id="480391"/>
    <lineage>
        <taxon>Bacteria</taxon>
        <taxon>Bacillati</taxon>
        <taxon>Bacillota</taxon>
        <taxon>Bacilli</taxon>
        <taxon>Lactobacillales</taxon>
        <taxon>Lactobacillaceae</taxon>
        <taxon>Pediococcus</taxon>
    </lineage>
</organism>
<evidence type="ECO:0000256" key="1">
    <source>
        <dbReference type="SAM" id="Phobius"/>
    </source>
</evidence>
<keyword evidence="1" id="KW-0812">Transmembrane</keyword>
<protein>
    <recommendedName>
        <fullName evidence="4">QueT transporter family protein</fullName>
    </recommendedName>
</protein>
<evidence type="ECO:0008006" key="4">
    <source>
        <dbReference type="Google" id="ProtNLM"/>
    </source>
</evidence>
<dbReference type="AlphaFoldDB" id="A0A0R2NN06"/>
<dbReference type="OrthoDB" id="1706970at2"/>
<gene>
    <name evidence="2" type="ORF">IV88_GL000364</name>
</gene>
<proteinExistence type="predicted"/>
<dbReference type="PANTHER" id="PTHR40044:SF1">
    <property type="entry name" value="INTEGRAL MEMBRANE PROTEIN"/>
    <property type="match status" value="1"/>
</dbReference>
<dbReference type="EMBL" id="JQCQ01000014">
    <property type="protein sequence ID" value="KRO25235.1"/>
    <property type="molecule type" value="Genomic_DNA"/>
</dbReference>
<feature type="transmembrane region" description="Helical" evidence="1">
    <location>
        <begin position="78"/>
        <end position="95"/>
    </location>
</feature>
<dbReference type="Proteomes" id="UP000051249">
    <property type="component" value="Unassembled WGS sequence"/>
</dbReference>
<sequence length="164" mass="18251">MLTKSKFSTKELILTALVAGIYVAVTLVFAPISFGPIQLRIAEIFNILVIYNRRYILSVTLGVFISNIASPLGPLDVIWGSAATCITLIIIYLVVKNITNENLKLAYCVVIVTFSMFTVALELFWILHYPFWITFGTVAAGEFIVMCAGALIFKIINKHINLCR</sequence>
<reference evidence="2 3" key="1">
    <citation type="journal article" date="2015" name="Genome Announc.">
        <title>Expanding the biotechnology potential of lactobacilli through comparative genomics of 213 strains and associated genera.</title>
        <authorList>
            <person name="Sun Z."/>
            <person name="Harris H.M."/>
            <person name="McCann A."/>
            <person name="Guo C."/>
            <person name="Argimon S."/>
            <person name="Zhang W."/>
            <person name="Yang X."/>
            <person name="Jeffery I.B."/>
            <person name="Cooney J.C."/>
            <person name="Kagawa T.F."/>
            <person name="Liu W."/>
            <person name="Song Y."/>
            <person name="Salvetti E."/>
            <person name="Wrobel A."/>
            <person name="Rasinkangas P."/>
            <person name="Parkhill J."/>
            <person name="Rea M.C."/>
            <person name="O'Sullivan O."/>
            <person name="Ritari J."/>
            <person name="Douillard F.P."/>
            <person name="Paul Ross R."/>
            <person name="Yang R."/>
            <person name="Briner A.E."/>
            <person name="Felis G.E."/>
            <person name="de Vos W.M."/>
            <person name="Barrangou R."/>
            <person name="Klaenhammer T.R."/>
            <person name="Caufield P.W."/>
            <person name="Cui Y."/>
            <person name="Zhang H."/>
            <person name="O'Toole P.W."/>
        </authorList>
    </citation>
    <scope>NUCLEOTIDE SEQUENCE [LARGE SCALE GENOMIC DNA]</scope>
    <source>
        <strain evidence="2 3">DSM 23026</strain>
    </source>
</reference>
<feature type="transmembrane region" description="Helical" evidence="1">
    <location>
        <begin position="133"/>
        <end position="156"/>
    </location>
</feature>
<dbReference type="PIRSF" id="PIRSF031501">
    <property type="entry name" value="QueT"/>
    <property type="match status" value="1"/>
</dbReference>
<keyword evidence="1" id="KW-1133">Transmembrane helix</keyword>
<name>A0A0R2NN06_9LACO</name>
<accession>A0A0R2NN06</accession>
<dbReference type="RefSeq" id="WP_057799288.1">
    <property type="nucleotide sequence ID" value="NZ_BJZZ01000013.1"/>
</dbReference>
<keyword evidence="1" id="KW-0472">Membrane</keyword>